<evidence type="ECO:0000313" key="2">
    <source>
        <dbReference type="Proteomes" id="UP001174694"/>
    </source>
</evidence>
<dbReference type="AlphaFoldDB" id="A0AA38RGI4"/>
<evidence type="ECO:0000313" key="1">
    <source>
        <dbReference type="EMBL" id="KAJ9149366.1"/>
    </source>
</evidence>
<dbReference type="Proteomes" id="UP001174694">
    <property type="component" value="Unassembled WGS sequence"/>
</dbReference>
<reference evidence="1" key="1">
    <citation type="submission" date="2022-07" db="EMBL/GenBank/DDBJ databases">
        <title>Fungi with potential for degradation of polypropylene.</title>
        <authorList>
            <person name="Gostincar C."/>
        </authorList>
    </citation>
    <scope>NUCLEOTIDE SEQUENCE</scope>
    <source>
        <strain evidence="1">EXF-13308</strain>
    </source>
</reference>
<comment type="caution">
    <text evidence="1">The sequence shown here is derived from an EMBL/GenBank/DDBJ whole genome shotgun (WGS) entry which is preliminary data.</text>
</comment>
<keyword evidence="2" id="KW-1185">Reference proteome</keyword>
<protein>
    <submittedName>
        <fullName evidence="1">Uncharacterized protein</fullName>
    </submittedName>
</protein>
<name>A0AA38RGI4_9PEZI</name>
<proteinExistence type="predicted"/>
<sequence>MLSALVRGSIEFIRMLNRLDLPESFRNNWIPQDRELVSVQGTMNHLTQADIFVDNCSDGFEAHASLVDLLDETFKACGNVVSNPCLAGISSTDEELSQFPNSMPETPARWFNVYPAAPSTPVFFSDFNAYATQYDLANYIDYKLRSKPPLERVESAQELFAAAFTVYELRRTRPLLASERVVEVLLSNGGSPDKVMSRYAKAGNEDEEQIIEIQYTPWMDLVEAGYGSFGPSNGILFRHRQAAFGFRPILWHESQRTKHRPSSFLQWLQLVLLLLEYGANVNEPVRVSIKRPVPVDVKEADRDEVTTAASVLELILKLQPGSETRAKDLVKKIKKHIQGNVSPLATEDRSSP</sequence>
<dbReference type="EMBL" id="JANBVO010000010">
    <property type="protein sequence ID" value="KAJ9149366.1"/>
    <property type="molecule type" value="Genomic_DNA"/>
</dbReference>
<accession>A0AA38RGI4</accession>
<gene>
    <name evidence="1" type="ORF">NKR23_g4340</name>
</gene>
<organism evidence="1 2">
    <name type="scientific">Pleurostoma richardsiae</name>
    <dbReference type="NCBI Taxonomy" id="41990"/>
    <lineage>
        <taxon>Eukaryota</taxon>
        <taxon>Fungi</taxon>
        <taxon>Dikarya</taxon>
        <taxon>Ascomycota</taxon>
        <taxon>Pezizomycotina</taxon>
        <taxon>Sordariomycetes</taxon>
        <taxon>Sordariomycetidae</taxon>
        <taxon>Calosphaeriales</taxon>
        <taxon>Pleurostomataceae</taxon>
        <taxon>Pleurostoma</taxon>
    </lineage>
</organism>